<keyword evidence="4" id="KW-1185">Reference proteome</keyword>
<organism evidence="3 4">
    <name type="scientific">Luteibacter jiangsuensis</name>
    <dbReference type="NCBI Taxonomy" id="637577"/>
    <lineage>
        <taxon>Bacteria</taxon>
        <taxon>Pseudomonadati</taxon>
        <taxon>Pseudomonadota</taxon>
        <taxon>Gammaproteobacteria</taxon>
        <taxon>Lysobacterales</taxon>
        <taxon>Rhodanobacteraceae</taxon>
        <taxon>Luteibacter</taxon>
    </lineage>
</organism>
<sequence>MRLIAIACTAAALAACATNPPAHGSRSRLLYIAGDKVPCNNGVLKTDCLQYREQPTDPWQPTYVPVEGFDWKAGNEYLLKITEVHAKGSSPQDASRVSWHVDKVVEQHPVQ</sequence>
<gene>
    <name evidence="3" type="ORF">HBF26_06525</name>
</gene>
<dbReference type="Proteomes" id="UP001429601">
    <property type="component" value="Unassembled WGS sequence"/>
</dbReference>
<evidence type="ECO:0000256" key="1">
    <source>
        <dbReference type="SAM" id="SignalP"/>
    </source>
</evidence>
<evidence type="ECO:0000313" key="4">
    <source>
        <dbReference type="Proteomes" id="UP001429601"/>
    </source>
</evidence>
<evidence type="ECO:0000313" key="3">
    <source>
        <dbReference type="EMBL" id="NID04532.1"/>
    </source>
</evidence>
<reference evidence="3 4" key="1">
    <citation type="journal article" date="2011" name="Curr. Microbiol.">
        <title>Luteibacter jiangsuensis sp. nov.: a methamidophos-degrading bacterium isolated from a methamidophos-manufacturing factory.</title>
        <authorList>
            <person name="Wang L."/>
            <person name="Wang G.L."/>
            <person name="Li S.P."/>
            <person name="Jiang J.D."/>
        </authorList>
    </citation>
    <scope>NUCLEOTIDE SEQUENCE [LARGE SCALE GENOMIC DNA]</scope>
    <source>
        <strain evidence="3 4">CGMCC 1.10133</strain>
    </source>
</reference>
<feature type="signal peptide" evidence="1">
    <location>
        <begin position="1"/>
        <end position="17"/>
    </location>
</feature>
<keyword evidence="1" id="KW-0732">Signal</keyword>
<proteinExistence type="predicted"/>
<accession>A0ABX0Q467</accession>
<dbReference type="EMBL" id="JAAQQR010000002">
    <property type="protein sequence ID" value="NID04532.1"/>
    <property type="molecule type" value="Genomic_DNA"/>
</dbReference>
<feature type="chain" id="PRO_5046049882" evidence="1">
    <location>
        <begin position="18"/>
        <end position="111"/>
    </location>
</feature>
<dbReference type="InterPro" id="IPR025485">
    <property type="entry name" value="DUF4377"/>
</dbReference>
<evidence type="ECO:0000259" key="2">
    <source>
        <dbReference type="Pfam" id="PF14302"/>
    </source>
</evidence>
<name>A0ABX0Q467_9GAMM</name>
<feature type="domain" description="DUF4377" evidence="2">
    <location>
        <begin position="31"/>
        <end position="107"/>
    </location>
</feature>
<dbReference type="Pfam" id="PF14302">
    <property type="entry name" value="DUF4377"/>
    <property type="match status" value="1"/>
</dbReference>
<comment type="caution">
    <text evidence="3">The sequence shown here is derived from an EMBL/GenBank/DDBJ whole genome shotgun (WGS) entry which is preliminary data.</text>
</comment>
<dbReference type="RefSeq" id="WP_167124234.1">
    <property type="nucleotide sequence ID" value="NZ_JAAQQR010000002.1"/>
</dbReference>
<dbReference type="PROSITE" id="PS51257">
    <property type="entry name" value="PROKAR_LIPOPROTEIN"/>
    <property type="match status" value="1"/>
</dbReference>
<protein>
    <submittedName>
        <fullName evidence="3">DUF4377 domain-containing protein</fullName>
    </submittedName>
</protein>